<dbReference type="GO" id="GO:0006508">
    <property type="term" value="P:proteolysis"/>
    <property type="evidence" value="ECO:0007669"/>
    <property type="project" value="UniProtKB-KW"/>
</dbReference>
<feature type="active site" evidence="2">
    <location>
        <position position="182"/>
    </location>
</feature>
<evidence type="ECO:0000256" key="2">
    <source>
        <dbReference type="PIRSR" id="PIRSR018571-1"/>
    </source>
</evidence>
<dbReference type="Proteomes" id="UP000035553">
    <property type="component" value="Unassembled WGS sequence"/>
</dbReference>
<evidence type="ECO:0000256" key="3">
    <source>
        <dbReference type="SAM" id="Phobius"/>
    </source>
</evidence>
<dbReference type="OrthoDB" id="2690199at2"/>
<comment type="caution">
    <text evidence="4">The sequence shown here is derived from an EMBL/GenBank/DDBJ whole genome shotgun (WGS) entry which is preliminary data.</text>
</comment>
<dbReference type="PIRSF" id="PIRSF018571">
    <property type="entry name" value="SpoIIGA"/>
    <property type="match status" value="1"/>
</dbReference>
<comment type="subunit">
    <text evidence="1">Self-associates. Interacts with SigE. Interacts with SpoIIR.</text>
</comment>
<reference evidence="4 5" key="1">
    <citation type="journal article" date="2011" name="J. Bacteriol.">
        <title>Draft genome sequence of Sporolactobacillus inulinus strain CASD, an efficient D-lactic acid-producing bacterium with high-concentration lactate tolerance capability.</title>
        <authorList>
            <person name="Yu B."/>
            <person name="Su F."/>
            <person name="Wang L."/>
            <person name="Xu K."/>
            <person name="Zhao B."/>
            <person name="Xu P."/>
        </authorList>
    </citation>
    <scope>NUCLEOTIDE SEQUENCE [LARGE SCALE GENOMIC DNA]</scope>
    <source>
        <strain evidence="4 5">CASD</strain>
    </source>
</reference>
<gene>
    <name evidence="4" type="ORF">SINU_11540</name>
</gene>
<keyword evidence="3" id="KW-1133">Transmembrane helix</keyword>
<comment type="function">
    <text evidence="1">Probable aspartic protease that is responsible for the proteolytic cleavage of the RNA polymerase sigma E factor (SigE/spoIIGB) to yield the active peptide in the mother cell during sporulation. Responds to a signal from the forespore that is triggered by the extracellular signal protein SpoIIR.</text>
</comment>
<dbReference type="EC" id="3.4.23.-" evidence="1"/>
<feature type="transmembrane region" description="Helical" evidence="3">
    <location>
        <begin position="64"/>
        <end position="81"/>
    </location>
</feature>
<feature type="transmembrane region" description="Helical" evidence="3">
    <location>
        <begin position="36"/>
        <end position="58"/>
    </location>
</feature>
<dbReference type="GO" id="GO:0030435">
    <property type="term" value="P:sporulation resulting in formation of a cellular spore"/>
    <property type="evidence" value="ECO:0007669"/>
    <property type="project" value="UniProtKB-KW"/>
</dbReference>
<dbReference type="InterPro" id="IPR005081">
    <property type="entry name" value="SpoIIGA"/>
</dbReference>
<dbReference type="STRING" id="1069536.SINU_11540"/>
<keyword evidence="5" id="KW-1185">Reference proteome</keyword>
<sequence>MVVYLDAVWALNLFIDACLLKLTALMLKRRITRLRLWLGAVIASTIVLVLFTPAAFIVDHPLGKLVYSMLIIFTAFGYRRLSVFMQNLAAFYFTAFAIGGGLFAVHYFFQDASFYANNRFLNTMNYGDPISWIFVVLGFPLLWYFAKKRMDQTVVRKWHSSTIAQVSIRFFDDWVHAKAMIDSGNKLVDPLTQTPVMFLEKSVCSSCIPEVFSQNRQTSEPLQLESIPEEWRHRLAWIPYRAVDGSSQLTLAIRPDEVVIYQDNKQMACRKALVAFTDHALSSSGDFNSILHPDMLLNGTIIKTAS</sequence>
<comment type="similarity">
    <text evidence="1">Belongs to the peptidase U4 family.</text>
</comment>
<accession>A0A0U1QLU2</accession>
<keyword evidence="1" id="KW-0378">Hydrolase</keyword>
<name>A0A0U1QLU2_9BACL</name>
<dbReference type="NCBIfam" id="TIGR02854">
    <property type="entry name" value="spore_II_GA"/>
    <property type="match status" value="1"/>
</dbReference>
<dbReference type="Pfam" id="PF03419">
    <property type="entry name" value="Peptidase_U4"/>
    <property type="match status" value="1"/>
</dbReference>
<evidence type="ECO:0000313" key="5">
    <source>
        <dbReference type="Proteomes" id="UP000035553"/>
    </source>
</evidence>
<keyword evidence="1" id="KW-0064">Aspartyl protease</keyword>
<dbReference type="GO" id="GO:0004190">
    <property type="term" value="F:aspartic-type endopeptidase activity"/>
    <property type="evidence" value="ECO:0007669"/>
    <property type="project" value="UniProtKB-KW"/>
</dbReference>
<feature type="transmembrane region" description="Helical" evidence="3">
    <location>
        <begin position="129"/>
        <end position="146"/>
    </location>
</feature>
<dbReference type="GO" id="GO:0030436">
    <property type="term" value="P:asexual sporulation"/>
    <property type="evidence" value="ECO:0007669"/>
    <property type="project" value="InterPro"/>
</dbReference>
<proteinExistence type="inferred from homology"/>
<dbReference type="AlphaFoldDB" id="A0A0U1QLU2"/>
<keyword evidence="1" id="KW-1003">Cell membrane</keyword>
<dbReference type="GO" id="GO:0005886">
    <property type="term" value="C:plasma membrane"/>
    <property type="evidence" value="ECO:0007669"/>
    <property type="project" value="UniProtKB-SubCell"/>
</dbReference>
<evidence type="ECO:0000256" key="1">
    <source>
        <dbReference type="PIRNR" id="PIRNR018571"/>
    </source>
</evidence>
<keyword evidence="1" id="KW-0749">Sporulation</keyword>
<feature type="transmembrane region" description="Helical" evidence="3">
    <location>
        <begin position="88"/>
        <end position="109"/>
    </location>
</feature>
<dbReference type="EMBL" id="AFVQ02000162">
    <property type="protein sequence ID" value="KLI01780.1"/>
    <property type="molecule type" value="Genomic_DNA"/>
</dbReference>
<evidence type="ECO:0000313" key="4">
    <source>
        <dbReference type="EMBL" id="KLI01780.1"/>
    </source>
</evidence>
<keyword evidence="3" id="KW-0812">Transmembrane</keyword>
<protein>
    <recommendedName>
        <fullName evidence="1">Sporulation sigma-E factor-processing peptidase</fullName>
        <ecNumber evidence="1">3.4.23.-</ecNumber>
    </recommendedName>
    <alternativeName>
        <fullName evidence="1">Membrane-associated aspartic protease</fullName>
    </alternativeName>
    <alternativeName>
        <fullName evidence="1">Stage II sporulation protein GA</fullName>
    </alternativeName>
</protein>
<keyword evidence="1" id="KW-0645">Protease</keyword>
<comment type="subcellular location">
    <subcellularLocation>
        <location evidence="1">Cell membrane</location>
    </subcellularLocation>
</comment>
<feature type="transmembrane region" description="Helical" evidence="3">
    <location>
        <begin position="6"/>
        <end position="24"/>
    </location>
</feature>
<keyword evidence="1 3" id="KW-0472">Membrane</keyword>
<organism evidence="4 5">
    <name type="scientific">Sporolactobacillus inulinus CASD</name>
    <dbReference type="NCBI Taxonomy" id="1069536"/>
    <lineage>
        <taxon>Bacteria</taxon>
        <taxon>Bacillati</taxon>
        <taxon>Bacillota</taxon>
        <taxon>Bacilli</taxon>
        <taxon>Bacillales</taxon>
        <taxon>Sporolactobacillaceae</taxon>
        <taxon>Sporolactobacillus</taxon>
    </lineage>
</organism>